<dbReference type="RefSeq" id="WP_085825887.1">
    <property type="nucleotide sequence ID" value="NZ_FWFJ01000005.1"/>
</dbReference>
<dbReference type="Pfam" id="PF17482">
    <property type="entry name" value="Phage_sheath_1C"/>
    <property type="match status" value="1"/>
</dbReference>
<protein>
    <submittedName>
        <fullName evidence="3">Phage tail sheath protein</fullName>
    </submittedName>
</protein>
<dbReference type="PANTHER" id="PTHR35861:SF1">
    <property type="entry name" value="PHAGE TAIL SHEATH PROTEIN"/>
    <property type="match status" value="1"/>
</dbReference>
<evidence type="ECO:0000256" key="1">
    <source>
        <dbReference type="ARBA" id="ARBA00008005"/>
    </source>
</evidence>
<proteinExistence type="inferred from homology"/>
<gene>
    <name evidence="3" type="ORF">ROG8370_00839</name>
</gene>
<name>A0A1X6YL64_9RHOB</name>
<evidence type="ECO:0000313" key="4">
    <source>
        <dbReference type="Proteomes" id="UP000194012"/>
    </source>
</evidence>
<sequence>MASQYKTPGVYIVETSAFPNSVVEVATAVPAFIGHTETAMNGSGSLRDTPTRLTSLAEFQAVFGSAPTPLFEIKPTAALPNPSPLSDAGADSAPALPPIPISSTQDLIQSNPAYCLYGALRLFFENGGGPCYVTSIGGYDDPFDADKMIAAITGLEKEPEPTLLVIPETTRLSRADAKRVLQAMLDHCGERMRNRFAILDISSGHLPQNSVLGDPVATFRNDIGHTSLSFGAAYYPWLNTTIFQDRDFTFENITPASHAELRRLLSAEASGNASLAEEINKIGAPGQSGSLAITAPDEDQAAPGLDMQDNLQTDKREMRQKTLDKSLRATFPTYVEITRAIAAAMNTLPPAAALAGIYTMVDNSRGVWKAPANVSVNAVTSPTVTINDGQQQNLNVPTTGKSINAIRSFMGEGTLVWGARTLDGNSLDWRYIPVRRAMIMIEQSIRLAVEAYVFEANNASTWVTIRAMIENFLTGVWKQGGLAGAVPNEAFGVQVGLGETMTPEDIIEGTLRVTVLVAVTRPAEFIYITFHQQMQTS</sequence>
<reference evidence="4" key="1">
    <citation type="submission" date="2017-03" db="EMBL/GenBank/DDBJ databases">
        <authorList>
            <person name="Rodrigo-Torres L."/>
            <person name="Arahal R.D."/>
            <person name="Lucena T."/>
        </authorList>
    </citation>
    <scope>NUCLEOTIDE SEQUENCE [LARGE SCALE GENOMIC DNA]</scope>
    <source>
        <strain evidence="4">CECT 8370</strain>
    </source>
</reference>
<organism evidence="3 4">
    <name type="scientific">Roseovarius gaetbuli</name>
    <dbReference type="NCBI Taxonomy" id="1356575"/>
    <lineage>
        <taxon>Bacteria</taxon>
        <taxon>Pseudomonadati</taxon>
        <taxon>Pseudomonadota</taxon>
        <taxon>Alphaproteobacteria</taxon>
        <taxon>Rhodobacterales</taxon>
        <taxon>Roseobacteraceae</taxon>
        <taxon>Roseovarius</taxon>
    </lineage>
</organism>
<comment type="similarity">
    <text evidence="1">Belongs to the myoviridae tail sheath protein family.</text>
</comment>
<dbReference type="AlphaFoldDB" id="A0A1X6YL64"/>
<dbReference type="Gene3D" id="3.40.50.11780">
    <property type="match status" value="1"/>
</dbReference>
<evidence type="ECO:0000259" key="2">
    <source>
        <dbReference type="Pfam" id="PF17482"/>
    </source>
</evidence>
<accession>A0A1X6YL64</accession>
<dbReference type="OrthoDB" id="9767864at2"/>
<evidence type="ECO:0000313" key="3">
    <source>
        <dbReference type="EMBL" id="SLN23827.1"/>
    </source>
</evidence>
<dbReference type="InterPro" id="IPR052042">
    <property type="entry name" value="Tail_sheath_structural"/>
</dbReference>
<dbReference type="Proteomes" id="UP000194012">
    <property type="component" value="Unassembled WGS sequence"/>
</dbReference>
<keyword evidence="4" id="KW-1185">Reference proteome</keyword>
<dbReference type="InterPro" id="IPR020287">
    <property type="entry name" value="Tail_sheath_C"/>
</dbReference>
<dbReference type="EMBL" id="FWFJ01000005">
    <property type="protein sequence ID" value="SLN23827.1"/>
    <property type="molecule type" value="Genomic_DNA"/>
</dbReference>
<feature type="domain" description="Tail sheath protein C-terminal" evidence="2">
    <location>
        <begin position="428"/>
        <end position="532"/>
    </location>
</feature>
<dbReference type="PANTHER" id="PTHR35861">
    <property type="match status" value="1"/>
</dbReference>